<keyword evidence="3" id="KW-1185">Reference proteome</keyword>
<dbReference type="InterPro" id="IPR018958">
    <property type="entry name" value="Knr4/Smi1-like_dom"/>
</dbReference>
<dbReference type="PANTHER" id="PTHR47432">
    <property type="entry name" value="CELL WALL ASSEMBLY REGULATOR SMI1"/>
    <property type="match status" value="1"/>
</dbReference>
<dbReference type="SUPFAM" id="SSF160631">
    <property type="entry name" value="SMI1/KNR4-like"/>
    <property type="match status" value="1"/>
</dbReference>
<evidence type="ECO:0000259" key="1">
    <source>
        <dbReference type="Pfam" id="PF09346"/>
    </source>
</evidence>
<reference evidence="2" key="1">
    <citation type="submission" date="2022-04" db="EMBL/GenBank/DDBJ databases">
        <title>Hymenobacter sp. isolated from the air.</title>
        <authorList>
            <person name="Won M."/>
            <person name="Lee C.-M."/>
            <person name="Woen H.-Y."/>
            <person name="Kwon S.-W."/>
        </authorList>
    </citation>
    <scope>NUCLEOTIDE SEQUENCE</scope>
    <source>
        <strain evidence="2">5116S-3</strain>
    </source>
</reference>
<gene>
    <name evidence="2" type="ORF">MUN79_20060</name>
</gene>
<protein>
    <submittedName>
        <fullName evidence="2">SMI1/KNR4 family protein</fullName>
    </submittedName>
</protein>
<dbReference type="PANTHER" id="PTHR47432:SF1">
    <property type="entry name" value="CELL WALL ASSEMBLY REGULATOR SMI1"/>
    <property type="match status" value="1"/>
</dbReference>
<dbReference type="Pfam" id="PF09346">
    <property type="entry name" value="SMI1_KNR4"/>
    <property type="match status" value="1"/>
</dbReference>
<dbReference type="Gene3D" id="3.40.1580.10">
    <property type="entry name" value="SMI1/KNR4-like"/>
    <property type="match status" value="1"/>
</dbReference>
<name>A0A8T9QDQ5_9BACT</name>
<evidence type="ECO:0000313" key="2">
    <source>
        <dbReference type="EMBL" id="UOQ75032.1"/>
    </source>
</evidence>
<dbReference type="InterPro" id="IPR051873">
    <property type="entry name" value="KNR4/SMI1_regulator"/>
</dbReference>
<organism evidence="2 3">
    <name type="scientific">Hymenobacter cellulosilyticus</name>
    <dbReference type="NCBI Taxonomy" id="2932248"/>
    <lineage>
        <taxon>Bacteria</taxon>
        <taxon>Pseudomonadati</taxon>
        <taxon>Bacteroidota</taxon>
        <taxon>Cytophagia</taxon>
        <taxon>Cytophagales</taxon>
        <taxon>Hymenobacteraceae</taxon>
        <taxon>Hymenobacter</taxon>
    </lineage>
</organism>
<dbReference type="InterPro" id="IPR037883">
    <property type="entry name" value="Knr4/Smi1-like_sf"/>
</dbReference>
<dbReference type="Proteomes" id="UP000831796">
    <property type="component" value="Chromosome"/>
</dbReference>
<dbReference type="KEGG" id="hcu:MUN79_20060"/>
<sequence>MPEELRLWLGWHNGQQGFESFVENNCLQSLGSAAETMRINRQLLEAGEFELANWWQPGWVPILENGGGDHVCVDLQGSFTGRAGQLLEHWHDWEPRNVLFPNLTSWLQAVVQTYEEAGENGTELTDEDLVATELKYPAGFPQEFAAGS</sequence>
<dbReference type="AlphaFoldDB" id="A0A8T9QDQ5"/>
<evidence type="ECO:0000313" key="3">
    <source>
        <dbReference type="Proteomes" id="UP000831796"/>
    </source>
</evidence>
<dbReference type="EMBL" id="CP095046">
    <property type="protein sequence ID" value="UOQ75032.1"/>
    <property type="molecule type" value="Genomic_DNA"/>
</dbReference>
<feature type="domain" description="Knr4/Smi1-like" evidence="1">
    <location>
        <begin position="2"/>
        <end position="108"/>
    </location>
</feature>
<accession>A0A8T9QDQ5</accession>
<proteinExistence type="predicted"/>